<proteinExistence type="predicted"/>
<keyword evidence="2" id="KW-0808">Transferase</keyword>
<keyword evidence="2" id="KW-0489">Methyltransferase</keyword>
<dbReference type="Gene3D" id="3.40.50.150">
    <property type="entry name" value="Vaccinia Virus protein VP39"/>
    <property type="match status" value="1"/>
</dbReference>
<dbReference type="PANTHER" id="PTHR34203:SF15">
    <property type="entry name" value="SLL1173 PROTEIN"/>
    <property type="match status" value="1"/>
</dbReference>
<evidence type="ECO:0000259" key="1">
    <source>
        <dbReference type="Pfam" id="PF05050"/>
    </source>
</evidence>
<feature type="domain" description="Methyltransferase FkbM" evidence="1">
    <location>
        <begin position="65"/>
        <end position="238"/>
    </location>
</feature>
<dbReference type="InterPro" id="IPR052514">
    <property type="entry name" value="SAM-dependent_MTase"/>
</dbReference>
<dbReference type="GO" id="GO:0032259">
    <property type="term" value="P:methylation"/>
    <property type="evidence" value="ECO:0007669"/>
    <property type="project" value="UniProtKB-KW"/>
</dbReference>
<dbReference type="InterPro" id="IPR029063">
    <property type="entry name" value="SAM-dependent_MTases_sf"/>
</dbReference>
<name>A0A6J5LG87_9CAUD</name>
<dbReference type="NCBIfam" id="TIGR01444">
    <property type="entry name" value="fkbM_fam"/>
    <property type="match status" value="1"/>
</dbReference>
<organism evidence="2">
    <name type="scientific">uncultured Caudovirales phage</name>
    <dbReference type="NCBI Taxonomy" id="2100421"/>
    <lineage>
        <taxon>Viruses</taxon>
        <taxon>Duplodnaviria</taxon>
        <taxon>Heunggongvirae</taxon>
        <taxon>Uroviricota</taxon>
        <taxon>Caudoviricetes</taxon>
        <taxon>Peduoviridae</taxon>
        <taxon>Maltschvirus</taxon>
        <taxon>Maltschvirus maltsch</taxon>
    </lineage>
</organism>
<reference evidence="2" key="1">
    <citation type="submission" date="2020-04" db="EMBL/GenBank/DDBJ databases">
        <authorList>
            <person name="Chiriac C."/>
            <person name="Salcher M."/>
            <person name="Ghai R."/>
            <person name="Kavagutti S V."/>
        </authorList>
    </citation>
    <scope>NUCLEOTIDE SEQUENCE</scope>
</reference>
<evidence type="ECO:0000313" key="2">
    <source>
        <dbReference type="EMBL" id="CAB4133594.1"/>
    </source>
</evidence>
<protein>
    <submittedName>
        <fullName evidence="2">FkbM_fam, methyltransferase, FkbM family</fullName>
    </submittedName>
</protein>
<dbReference type="EMBL" id="LR796274">
    <property type="protein sequence ID" value="CAB4133594.1"/>
    <property type="molecule type" value="Genomic_DNA"/>
</dbReference>
<dbReference type="GO" id="GO:0008168">
    <property type="term" value="F:methyltransferase activity"/>
    <property type="evidence" value="ECO:0007669"/>
    <property type="project" value="UniProtKB-KW"/>
</dbReference>
<dbReference type="SUPFAM" id="SSF53335">
    <property type="entry name" value="S-adenosyl-L-methionine-dependent methyltransferases"/>
    <property type="match status" value="1"/>
</dbReference>
<gene>
    <name evidence="2" type="ORF">UFOVP257_316</name>
</gene>
<dbReference type="Pfam" id="PF05050">
    <property type="entry name" value="Methyltransf_21"/>
    <property type="match status" value="1"/>
</dbReference>
<sequence>MQTSLKLRSGHKLDLDEYGWNGQSCFWFEMDHQFERVPDFKTIFDYYIVKNHWSTWIKPGMTCIDIGGHSGDTAIPMMTQCRSTVLSVEPNPTVLPYLKFNCSVNEHLGRFVIASEAVTNQNADGLTFKDHQNGMCNGGLVGEKWDAETTRRVAGMSGESITVTGMTLETMLDKYLTKKEIENIGFIKTDTEGHDIEIIRNIRDILVKYKPILFTEWFAQYSASDTEKLFRVIDDAGYVAHYPETMQPADPSIRSDDLVCIHKDNL</sequence>
<dbReference type="PANTHER" id="PTHR34203">
    <property type="entry name" value="METHYLTRANSFERASE, FKBM FAMILY PROTEIN"/>
    <property type="match status" value="1"/>
</dbReference>
<accession>A0A6J5LG87</accession>
<dbReference type="InterPro" id="IPR006342">
    <property type="entry name" value="FkbM_mtfrase"/>
</dbReference>